<evidence type="ECO:0000259" key="6">
    <source>
        <dbReference type="Pfam" id="PF00441"/>
    </source>
</evidence>
<name>A0A2S1R4Q1_9ACTN</name>
<dbReference type="InterPro" id="IPR009100">
    <property type="entry name" value="AcylCoA_DH/oxidase_NM_dom_sf"/>
</dbReference>
<dbReference type="AlphaFoldDB" id="A0A2S1R4Q1"/>
<reference evidence="8 9" key="1">
    <citation type="submission" date="2016-04" db="EMBL/GenBank/DDBJ databases">
        <title>Complete genome sequence of Dietzia lutea YIM 80766T, a strain isolated from desert soil in Egypt.</title>
        <authorList>
            <person name="Zhao J."/>
            <person name="Hu B."/>
            <person name="Geng S."/>
            <person name="Nie Y."/>
            <person name="Tang Y."/>
        </authorList>
    </citation>
    <scope>NUCLEOTIDE SEQUENCE [LARGE SCALE GENOMIC DNA]</scope>
    <source>
        <strain evidence="8 9">YIM 80766</strain>
    </source>
</reference>
<dbReference type="GO" id="GO:0050660">
    <property type="term" value="F:flavin adenine dinucleotide binding"/>
    <property type="evidence" value="ECO:0007669"/>
    <property type="project" value="InterPro"/>
</dbReference>
<dbReference type="InterPro" id="IPR009075">
    <property type="entry name" value="AcylCo_DH/oxidase_C"/>
</dbReference>
<dbReference type="InterPro" id="IPR036250">
    <property type="entry name" value="AcylCo_DH-like_C"/>
</dbReference>
<dbReference type="KEGG" id="dlu:A6035_02855"/>
<dbReference type="Pfam" id="PF02771">
    <property type="entry name" value="Acyl-CoA_dh_N"/>
    <property type="match status" value="1"/>
</dbReference>
<dbReference type="Pfam" id="PF00441">
    <property type="entry name" value="Acyl-CoA_dh_1"/>
    <property type="match status" value="1"/>
</dbReference>
<evidence type="ECO:0000256" key="5">
    <source>
        <dbReference type="ARBA" id="ARBA00023002"/>
    </source>
</evidence>
<keyword evidence="3" id="KW-0285">Flavoprotein</keyword>
<evidence type="ECO:0000256" key="1">
    <source>
        <dbReference type="ARBA" id="ARBA00001974"/>
    </source>
</evidence>
<dbReference type="PANTHER" id="PTHR43884">
    <property type="entry name" value="ACYL-COA DEHYDROGENASE"/>
    <property type="match status" value="1"/>
</dbReference>
<feature type="domain" description="Acyl-CoA dehydrogenase/oxidase N-terminal" evidence="7">
    <location>
        <begin position="40"/>
        <end position="97"/>
    </location>
</feature>
<feature type="domain" description="Acyl-CoA dehydrogenase/oxidase C-terminal" evidence="6">
    <location>
        <begin position="195"/>
        <end position="307"/>
    </location>
</feature>
<proteinExistence type="inferred from homology"/>
<organism evidence="8 9">
    <name type="scientific">Dietzia lutea</name>
    <dbReference type="NCBI Taxonomy" id="546160"/>
    <lineage>
        <taxon>Bacteria</taxon>
        <taxon>Bacillati</taxon>
        <taxon>Actinomycetota</taxon>
        <taxon>Actinomycetes</taxon>
        <taxon>Mycobacteriales</taxon>
        <taxon>Dietziaceae</taxon>
        <taxon>Dietzia</taxon>
    </lineage>
</organism>
<gene>
    <name evidence="8" type="ORF">A6035_02855</name>
</gene>
<evidence type="ECO:0000313" key="9">
    <source>
        <dbReference type="Proteomes" id="UP000244928"/>
    </source>
</evidence>
<dbReference type="InterPro" id="IPR037069">
    <property type="entry name" value="AcylCoA_DH/ox_N_sf"/>
</dbReference>
<evidence type="ECO:0000259" key="7">
    <source>
        <dbReference type="Pfam" id="PF02771"/>
    </source>
</evidence>
<keyword evidence="4" id="KW-0274">FAD</keyword>
<dbReference type="SUPFAM" id="SSF56645">
    <property type="entry name" value="Acyl-CoA dehydrogenase NM domain-like"/>
    <property type="match status" value="1"/>
</dbReference>
<keyword evidence="5" id="KW-0560">Oxidoreductase</keyword>
<evidence type="ECO:0000256" key="3">
    <source>
        <dbReference type="ARBA" id="ARBA00022630"/>
    </source>
</evidence>
<accession>A0A2S1R4Q1</accession>
<evidence type="ECO:0000313" key="8">
    <source>
        <dbReference type="EMBL" id="AWH91280.1"/>
    </source>
</evidence>
<protein>
    <submittedName>
        <fullName evidence="8">Acyl-CoA dehydrogenase</fullName>
    </submittedName>
</protein>
<keyword evidence="9" id="KW-1185">Reference proteome</keyword>
<dbReference type="Proteomes" id="UP000244928">
    <property type="component" value="Chromosome"/>
</dbReference>
<dbReference type="SUPFAM" id="SSF47203">
    <property type="entry name" value="Acyl-CoA dehydrogenase C-terminal domain-like"/>
    <property type="match status" value="1"/>
</dbReference>
<comment type="cofactor">
    <cofactor evidence="1">
        <name>FAD</name>
        <dbReference type="ChEBI" id="CHEBI:57692"/>
    </cofactor>
</comment>
<sequence>MTEQQTSTDSVDLTVDPDVEAMIADVLAGYSGPSVEPEHVAVWNTLREVGLARLTAPEETGGSGAGWAEAAALLRAAAAAGVAVPFAETDLLAGPLRRASGIDDATDATSTVAVLGAEGTAHSVPWAGETDGVVCVRRTADGTFEVADAVTSDLTITPVEAVSAVPHADVSVAGELDWRPVDSTAVRGHVLRGALVRSLQCVGAMEGMLDLAIEHTTERNQFGRSLAKFQSVQNLVVDLAAETVLARAAVDSALTDAIATNQTGERSGYSVAVARSVVSQALAVTVRNAHQVHGAIGTTHEHTLHRRTLPALQWRGEFGSPFLWETALTRSAIAGGMSGAWPMVVEGTDLGDVAGTWLDTITGR</sequence>
<dbReference type="PANTHER" id="PTHR43884:SF20">
    <property type="entry name" value="ACYL-COA DEHYDROGENASE FADE28"/>
    <property type="match status" value="1"/>
</dbReference>
<dbReference type="Gene3D" id="1.10.540.10">
    <property type="entry name" value="Acyl-CoA dehydrogenase/oxidase, N-terminal domain"/>
    <property type="match status" value="1"/>
</dbReference>
<dbReference type="EMBL" id="CP015449">
    <property type="protein sequence ID" value="AWH91280.1"/>
    <property type="molecule type" value="Genomic_DNA"/>
</dbReference>
<dbReference type="RefSeq" id="WP_108846541.1">
    <property type="nucleotide sequence ID" value="NZ_CP015449.1"/>
</dbReference>
<dbReference type="InterPro" id="IPR013786">
    <property type="entry name" value="AcylCoA_DH/ox_N"/>
</dbReference>
<dbReference type="GO" id="GO:0003995">
    <property type="term" value="F:acyl-CoA dehydrogenase activity"/>
    <property type="evidence" value="ECO:0007669"/>
    <property type="project" value="TreeGrafter"/>
</dbReference>
<evidence type="ECO:0000256" key="4">
    <source>
        <dbReference type="ARBA" id="ARBA00022827"/>
    </source>
</evidence>
<comment type="similarity">
    <text evidence="2">Belongs to the acyl-CoA dehydrogenase family.</text>
</comment>
<dbReference type="Gene3D" id="1.20.140.10">
    <property type="entry name" value="Butyryl-CoA Dehydrogenase, subunit A, domain 3"/>
    <property type="match status" value="1"/>
</dbReference>
<dbReference type="OrthoDB" id="2450120at2"/>
<evidence type="ECO:0000256" key="2">
    <source>
        <dbReference type="ARBA" id="ARBA00009347"/>
    </source>
</evidence>